<accession>A0ABV0TWH4</accession>
<gene>
    <name evidence="1" type="ORF">ILYODFUR_010937</name>
</gene>
<protein>
    <submittedName>
        <fullName evidence="1">Uncharacterized protein</fullName>
    </submittedName>
</protein>
<dbReference type="EMBL" id="JAHRIQ010047152">
    <property type="protein sequence ID" value="MEQ2236278.1"/>
    <property type="molecule type" value="Genomic_DNA"/>
</dbReference>
<organism evidence="1 2">
    <name type="scientific">Ilyodon furcidens</name>
    <name type="common">goldbreast splitfin</name>
    <dbReference type="NCBI Taxonomy" id="33524"/>
    <lineage>
        <taxon>Eukaryota</taxon>
        <taxon>Metazoa</taxon>
        <taxon>Chordata</taxon>
        <taxon>Craniata</taxon>
        <taxon>Vertebrata</taxon>
        <taxon>Euteleostomi</taxon>
        <taxon>Actinopterygii</taxon>
        <taxon>Neopterygii</taxon>
        <taxon>Teleostei</taxon>
        <taxon>Neoteleostei</taxon>
        <taxon>Acanthomorphata</taxon>
        <taxon>Ovalentaria</taxon>
        <taxon>Atherinomorphae</taxon>
        <taxon>Cyprinodontiformes</taxon>
        <taxon>Goodeidae</taxon>
        <taxon>Ilyodon</taxon>
    </lineage>
</organism>
<reference evidence="1 2" key="1">
    <citation type="submission" date="2021-06" db="EMBL/GenBank/DDBJ databases">
        <authorList>
            <person name="Palmer J.M."/>
        </authorList>
    </citation>
    <scope>NUCLEOTIDE SEQUENCE [LARGE SCALE GENOMIC DNA]</scope>
    <source>
        <strain evidence="2">if_2019</strain>
        <tissue evidence="1">Muscle</tissue>
    </source>
</reference>
<evidence type="ECO:0000313" key="2">
    <source>
        <dbReference type="Proteomes" id="UP001482620"/>
    </source>
</evidence>
<sequence length="102" mass="11230">MAMWSKSSPASFCLSRYAPPMHHPVRHAGNGNESLFSTGFIIPGDVRAATSVELHMLNCAAKMDDPNSVSWCGLLSDRDFLYQAKQSHAVASDCFRGRRKSI</sequence>
<keyword evidence="2" id="KW-1185">Reference proteome</keyword>
<dbReference type="Proteomes" id="UP001482620">
    <property type="component" value="Unassembled WGS sequence"/>
</dbReference>
<proteinExistence type="predicted"/>
<comment type="caution">
    <text evidence="1">The sequence shown here is derived from an EMBL/GenBank/DDBJ whole genome shotgun (WGS) entry which is preliminary data.</text>
</comment>
<evidence type="ECO:0000313" key="1">
    <source>
        <dbReference type="EMBL" id="MEQ2236278.1"/>
    </source>
</evidence>
<name>A0ABV0TWH4_9TELE</name>